<protein>
    <submittedName>
        <fullName evidence="2">Uncharacterized protein</fullName>
    </submittedName>
</protein>
<evidence type="ECO:0000256" key="1">
    <source>
        <dbReference type="SAM" id="MobiDB-lite"/>
    </source>
</evidence>
<feature type="region of interest" description="Disordered" evidence="1">
    <location>
        <begin position="94"/>
        <end position="123"/>
    </location>
</feature>
<feature type="compositionally biased region" description="Basic and acidic residues" evidence="1">
    <location>
        <begin position="63"/>
        <end position="76"/>
    </location>
</feature>
<proteinExistence type="predicted"/>
<reference evidence="2 3" key="1">
    <citation type="journal article" date="2024" name="BMC Genomics">
        <title>De novo assembly and annotation of Popillia japonica's genome with initial clues to its potential as an invasive pest.</title>
        <authorList>
            <person name="Cucini C."/>
            <person name="Boschi S."/>
            <person name="Funari R."/>
            <person name="Cardaioli E."/>
            <person name="Iannotti N."/>
            <person name="Marturano G."/>
            <person name="Paoli F."/>
            <person name="Bruttini M."/>
            <person name="Carapelli A."/>
            <person name="Frati F."/>
            <person name="Nardi F."/>
        </authorList>
    </citation>
    <scope>NUCLEOTIDE SEQUENCE [LARGE SCALE GENOMIC DNA]</scope>
    <source>
        <strain evidence="2">DMR45628</strain>
    </source>
</reference>
<evidence type="ECO:0000313" key="2">
    <source>
        <dbReference type="EMBL" id="KAK9695903.1"/>
    </source>
</evidence>
<evidence type="ECO:0000313" key="3">
    <source>
        <dbReference type="Proteomes" id="UP001458880"/>
    </source>
</evidence>
<gene>
    <name evidence="2" type="ORF">QE152_g32247</name>
</gene>
<keyword evidence="3" id="KW-1185">Reference proteome</keyword>
<organism evidence="2 3">
    <name type="scientific">Popillia japonica</name>
    <name type="common">Japanese beetle</name>
    <dbReference type="NCBI Taxonomy" id="7064"/>
    <lineage>
        <taxon>Eukaryota</taxon>
        <taxon>Metazoa</taxon>
        <taxon>Ecdysozoa</taxon>
        <taxon>Arthropoda</taxon>
        <taxon>Hexapoda</taxon>
        <taxon>Insecta</taxon>
        <taxon>Pterygota</taxon>
        <taxon>Neoptera</taxon>
        <taxon>Endopterygota</taxon>
        <taxon>Coleoptera</taxon>
        <taxon>Polyphaga</taxon>
        <taxon>Scarabaeiformia</taxon>
        <taxon>Scarabaeidae</taxon>
        <taxon>Rutelinae</taxon>
        <taxon>Popillia</taxon>
    </lineage>
</organism>
<dbReference type="AlphaFoldDB" id="A0AAW1IZN6"/>
<comment type="caution">
    <text evidence="2">The sequence shown here is derived from an EMBL/GenBank/DDBJ whole genome shotgun (WGS) entry which is preliminary data.</text>
</comment>
<dbReference type="Proteomes" id="UP001458880">
    <property type="component" value="Unassembled WGS sequence"/>
</dbReference>
<sequence length="123" mass="14488">MKIMLQSRTNTTACIQGHTEDKQKIVNKFMYLEAEISRRCYKNEEILRKAGRIPKKPLNTRMEAAEPKRRSKERLEEAFDEDCLEAEAGKKLAKHRLNQRGGQKNDWKKRLTRTAWKQKLGKS</sequence>
<name>A0AAW1IZN6_POPJA</name>
<accession>A0AAW1IZN6</accession>
<dbReference type="EMBL" id="JASPKY010000467">
    <property type="protein sequence ID" value="KAK9695903.1"/>
    <property type="molecule type" value="Genomic_DNA"/>
</dbReference>
<feature type="region of interest" description="Disordered" evidence="1">
    <location>
        <begin position="57"/>
        <end position="76"/>
    </location>
</feature>